<feature type="disulfide bond" evidence="4">
    <location>
        <begin position="61"/>
        <end position="67"/>
    </location>
</feature>
<feature type="disulfide bond" evidence="4">
    <location>
        <begin position="95"/>
        <end position="109"/>
    </location>
</feature>
<dbReference type="GO" id="GO:0005615">
    <property type="term" value="C:extracellular space"/>
    <property type="evidence" value="ECO:0007669"/>
    <property type="project" value="TreeGrafter"/>
</dbReference>
<dbReference type="Proteomes" id="UP001381693">
    <property type="component" value="Unassembled WGS sequence"/>
</dbReference>
<evidence type="ECO:0000313" key="7">
    <source>
        <dbReference type="Proteomes" id="UP001381693"/>
    </source>
</evidence>
<keyword evidence="2 5" id="KW-0732">Signal</keyword>
<feature type="disulfide bond" evidence="4">
    <location>
        <begin position="19"/>
        <end position="24"/>
    </location>
</feature>
<evidence type="ECO:0000313" key="6">
    <source>
        <dbReference type="EMBL" id="KAK7078771.1"/>
    </source>
</evidence>
<name>A0AAN9A329_HALRR</name>
<organism evidence="6 7">
    <name type="scientific">Halocaridina rubra</name>
    <name type="common">Hawaiian red shrimp</name>
    <dbReference type="NCBI Taxonomy" id="373956"/>
    <lineage>
        <taxon>Eukaryota</taxon>
        <taxon>Metazoa</taxon>
        <taxon>Ecdysozoa</taxon>
        <taxon>Arthropoda</taxon>
        <taxon>Crustacea</taxon>
        <taxon>Multicrustacea</taxon>
        <taxon>Malacostraca</taxon>
        <taxon>Eumalacostraca</taxon>
        <taxon>Eucarida</taxon>
        <taxon>Decapoda</taxon>
        <taxon>Pleocyemata</taxon>
        <taxon>Caridea</taxon>
        <taxon>Atyoidea</taxon>
        <taxon>Atyidae</taxon>
        <taxon>Halocaridina</taxon>
    </lineage>
</organism>
<evidence type="ECO:0000256" key="3">
    <source>
        <dbReference type="ARBA" id="ARBA00023157"/>
    </source>
</evidence>
<dbReference type="PRINTS" id="PR00831">
    <property type="entry name" value="NEUROPHYSIN"/>
</dbReference>
<comment type="similarity">
    <text evidence="1">Belongs to the vasopressin/oxytocin family.</text>
</comment>
<dbReference type="GO" id="GO:0030141">
    <property type="term" value="C:secretory granule"/>
    <property type="evidence" value="ECO:0007669"/>
    <property type="project" value="TreeGrafter"/>
</dbReference>
<dbReference type="InterPro" id="IPR000981">
    <property type="entry name" value="Neurhyp_horm"/>
</dbReference>
<gene>
    <name evidence="6" type="ORF">SK128_015067</name>
</gene>
<accession>A0AAN9A329</accession>
<dbReference type="InterPro" id="IPR036387">
    <property type="entry name" value="Neurhyp_horm_dom_sf"/>
</dbReference>
<evidence type="ECO:0000256" key="2">
    <source>
        <dbReference type="ARBA" id="ARBA00022729"/>
    </source>
</evidence>
<feature type="disulfide bond" evidence="4">
    <location>
        <begin position="46"/>
        <end position="60"/>
    </location>
</feature>
<evidence type="ECO:0000256" key="5">
    <source>
        <dbReference type="SAM" id="SignalP"/>
    </source>
</evidence>
<dbReference type="EMBL" id="JAXCGZ010007673">
    <property type="protein sequence ID" value="KAK7078771.1"/>
    <property type="molecule type" value="Genomic_DNA"/>
</dbReference>
<feature type="disulfide bond" evidence="4">
    <location>
        <begin position="54"/>
        <end position="77"/>
    </location>
</feature>
<dbReference type="PROSITE" id="PS00264">
    <property type="entry name" value="NEUROHYPOPHYS_HORM"/>
    <property type="match status" value="1"/>
</dbReference>
<protein>
    <submittedName>
        <fullName evidence="6">Uncharacterized protein</fullName>
    </submittedName>
</protein>
<sequence>MQLSVVLALMSLMGYVNACFITNCPPGGKRSSPATHVGHTRTCTSCGPGLQGRCLGPEICCGEGIGCFMGTREAQLCRTENLIPVTCKNSDLKLCGPTRTGRCAASGICCTEAKCAFDVNCVGDGSQMARRQPFLSTDADETWTL</sequence>
<keyword evidence="3 4" id="KW-1015">Disulfide bond</keyword>
<feature type="disulfide bond" evidence="4">
    <location>
        <begin position="110"/>
        <end position="115"/>
    </location>
</feature>
<feature type="chain" id="PRO_5042848791" evidence="5">
    <location>
        <begin position="19"/>
        <end position="145"/>
    </location>
</feature>
<dbReference type="Gene3D" id="2.60.9.10">
    <property type="entry name" value="Neurohypophysial hormone domain"/>
    <property type="match status" value="1"/>
</dbReference>
<keyword evidence="7" id="KW-1185">Reference proteome</keyword>
<comment type="caution">
    <text evidence="6">The sequence shown here is derived from an EMBL/GenBank/DDBJ whole genome shotgun (WGS) entry which is preliminary data.</text>
</comment>
<dbReference type="GO" id="GO:0005185">
    <property type="term" value="F:neurohypophyseal hormone activity"/>
    <property type="evidence" value="ECO:0007669"/>
    <property type="project" value="InterPro"/>
</dbReference>
<dbReference type="PANTHER" id="PTHR11681">
    <property type="entry name" value="NEUROPHYSIN"/>
    <property type="match status" value="1"/>
</dbReference>
<evidence type="ECO:0000256" key="1">
    <source>
        <dbReference type="ARBA" id="ARBA00007369"/>
    </source>
</evidence>
<reference evidence="6 7" key="1">
    <citation type="submission" date="2023-11" db="EMBL/GenBank/DDBJ databases">
        <title>Halocaridina rubra genome assembly.</title>
        <authorList>
            <person name="Smith C."/>
        </authorList>
    </citation>
    <scope>NUCLEOTIDE SEQUENCE [LARGE SCALE GENOMIC DNA]</scope>
    <source>
        <strain evidence="6">EP-1</strain>
        <tissue evidence="6">Whole</tissue>
    </source>
</reference>
<dbReference type="AlphaFoldDB" id="A0AAN9A329"/>
<dbReference type="InterPro" id="IPR022423">
    <property type="entry name" value="Neurohypophysial_hormone_CS"/>
</dbReference>
<evidence type="ECO:0000256" key="4">
    <source>
        <dbReference type="PIRSR" id="PIRSR001815-50"/>
    </source>
</evidence>
<dbReference type="PIRSF" id="PIRSF001815">
    <property type="entry name" value="Nonapeptide_hormone_precursor"/>
    <property type="match status" value="1"/>
</dbReference>
<feature type="signal peptide" evidence="5">
    <location>
        <begin position="1"/>
        <end position="18"/>
    </location>
</feature>
<dbReference type="PANTHER" id="PTHR11681:SF5">
    <property type="entry name" value="ISOTOCIN"/>
    <property type="match status" value="1"/>
</dbReference>
<proteinExistence type="inferred from homology"/>
<feature type="disulfide bond" evidence="4">
    <location>
        <begin position="103"/>
        <end position="121"/>
    </location>
</feature>
<dbReference type="Pfam" id="PF00184">
    <property type="entry name" value="Hormone_5"/>
    <property type="match status" value="1"/>
</dbReference>
<dbReference type="SUPFAM" id="SSF49606">
    <property type="entry name" value="Neurophysin II"/>
    <property type="match status" value="1"/>
</dbReference>
<feature type="disulfide bond" evidence="4">
    <location>
        <begin position="43"/>
        <end position="87"/>
    </location>
</feature>
<dbReference type="SMART" id="SM00003">
    <property type="entry name" value="NH"/>
    <property type="match status" value="1"/>
</dbReference>